<dbReference type="AlphaFoldDB" id="A0A382AQY4"/>
<proteinExistence type="predicted"/>
<evidence type="ECO:0000313" key="1">
    <source>
        <dbReference type="EMBL" id="SVB03829.1"/>
    </source>
</evidence>
<reference evidence="1" key="1">
    <citation type="submission" date="2018-05" db="EMBL/GenBank/DDBJ databases">
        <authorList>
            <person name="Lanie J.A."/>
            <person name="Ng W.-L."/>
            <person name="Kazmierczak K.M."/>
            <person name="Andrzejewski T.M."/>
            <person name="Davidsen T.M."/>
            <person name="Wayne K.J."/>
            <person name="Tettelin H."/>
            <person name="Glass J.I."/>
            <person name="Rusch D."/>
            <person name="Podicherti R."/>
            <person name="Tsui H.-C.T."/>
            <person name="Winkler M.E."/>
        </authorList>
    </citation>
    <scope>NUCLEOTIDE SEQUENCE</scope>
</reference>
<accession>A0A382AQY4</accession>
<organism evidence="1">
    <name type="scientific">marine metagenome</name>
    <dbReference type="NCBI Taxonomy" id="408172"/>
    <lineage>
        <taxon>unclassified sequences</taxon>
        <taxon>metagenomes</taxon>
        <taxon>ecological metagenomes</taxon>
    </lineage>
</organism>
<dbReference type="EMBL" id="UINC01026418">
    <property type="protein sequence ID" value="SVB03829.1"/>
    <property type="molecule type" value="Genomic_DNA"/>
</dbReference>
<protein>
    <submittedName>
        <fullName evidence="1">Uncharacterized protein</fullName>
    </submittedName>
</protein>
<gene>
    <name evidence="1" type="ORF">METZ01_LOCUS156683</name>
</gene>
<name>A0A382AQY4_9ZZZZ</name>
<sequence length="395" mass="44620">MRDDEGRIIGAALQIRESFLHWDGEEIPLRIEFISTNSCSKGTRYGGGPNWWANYEVGFSTFTDAWHRRNEAKTYRGKGALMSGDTDQYDTQSDFIRSTRTFPRTIRDGTVAALSYSVVRQGQDGLSGGAEQQKHLVISAPPAKATRSGDYVDDEGLYELYLTHRCTRMADAYCTTLELNPIWSVSRIMAPDIFESIDDPRTIRNIPLSDIDDSVLETLSKSTHIHLFDDHIVSGRTIRAMLCSVVEILSKIGRLDDPPVISVASWHSVTAYCQVNRTSYLQSDDLIIPQDLISGKQTWANWTSKITKNFTLIGRLEEPESEFHRAPSIGGYMESENSVGPTPPVNGINKTPHIHNWYAYDVVRSVGHEFEGREMDYDTIEVNEEALDWYEFSEA</sequence>